<dbReference type="PANTHER" id="PTHR24043">
    <property type="entry name" value="SCAVENGER RECEPTOR CLASS F"/>
    <property type="match status" value="1"/>
</dbReference>
<keyword evidence="7" id="KW-0325">Glycoprotein</keyword>
<dbReference type="GO" id="GO:0012505">
    <property type="term" value="C:endomembrane system"/>
    <property type="evidence" value="ECO:0007669"/>
    <property type="project" value="UniProtKB-SubCell"/>
</dbReference>
<dbReference type="PANTHER" id="PTHR24043:SF8">
    <property type="entry name" value="EGF-LIKE DOMAIN-CONTAINING PROTEIN"/>
    <property type="match status" value="1"/>
</dbReference>
<evidence type="ECO:0000256" key="3">
    <source>
        <dbReference type="ARBA" id="ARBA00022737"/>
    </source>
</evidence>
<evidence type="ECO:0000256" key="1">
    <source>
        <dbReference type="ARBA" id="ARBA00022536"/>
    </source>
</evidence>
<dbReference type="Pfam" id="PF00066">
    <property type="entry name" value="Notch"/>
    <property type="match status" value="2"/>
</dbReference>
<evidence type="ECO:0000256" key="7">
    <source>
        <dbReference type="ARBA" id="ARBA00023180"/>
    </source>
</evidence>
<dbReference type="InterPro" id="IPR000800">
    <property type="entry name" value="Notch_dom"/>
</dbReference>
<dbReference type="GO" id="GO:0005044">
    <property type="term" value="F:scavenger receptor activity"/>
    <property type="evidence" value="ECO:0007669"/>
    <property type="project" value="InterPro"/>
</dbReference>
<dbReference type="SUPFAM" id="SSF90193">
    <property type="entry name" value="Notch domain"/>
    <property type="match status" value="1"/>
</dbReference>
<comment type="caution">
    <text evidence="10">The sequence shown here is derived from an EMBL/GenBank/DDBJ whole genome shotgun (WGS) entry which is preliminary data.</text>
</comment>
<evidence type="ECO:0000259" key="9">
    <source>
        <dbReference type="PROSITE" id="PS00022"/>
    </source>
</evidence>
<protein>
    <recommendedName>
        <fullName evidence="9">EGF-like domain-containing protein</fullName>
    </recommendedName>
</protein>
<evidence type="ECO:0000313" key="10">
    <source>
        <dbReference type="EMBL" id="VDI60429.1"/>
    </source>
</evidence>
<keyword evidence="2" id="KW-0812">Transmembrane</keyword>
<proteinExistence type="predicted"/>
<comment type="subcellular location">
    <subcellularLocation>
        <location evidence="8">Endomembrane system</location>
        <topology evidence="8">Single-pass type I membrane protein</topology>
    </subcellularLocation>
</comment>
<dbReference type="Gene3D" id="2.170.300.10">
    <property type="entry name" value="Tie2 ligand-binding domain superfamily"/>
    <property type="match status" value="1"/>
</dbReference>
<dbReference type="EMBL" id="UYJE01008034">
    <property type="protein sequence ID" value="VDI60429.1"/>
    <property type="molecule type" value="Genomic_DNA"/>
</dbReference>
<dbReference type="SMART" id="SM00004">
    <property type="entry name" value="NL"/>
    <property type="match status" value="2"/>
</dbReference>
<evidence type="ECO:0000256" key="4">
    <source>
        <dbReference type="ARBA" id="ARBA00022989"/>
    </source>
</evidence>
<dbReference type="Proteomes" id="UP000596742">
    <property type="component" value="Unassembled WGS sequence"/>
</dbReference>
<gene>
    <name evidence="10" type="ORF">MGAL_10B000562</name>
</gene>
<feature type="domain" description="EGF-like" evidence="9">
    <location>
        <begin position="237"/>
        <end position="248"/>
    </location>
</feature>
<keyword evidence="1" id="KW-0245">EGF-like domain</keyword>
<dbReference type="AlphaFoldDB" id="A0A8B6G8Q2"/>
<accession>A0A8B6G8Q2</accession>
<keyword evidence="11" id="KW-1185">Reference proteome</keyword>
<sequence length="346" mass="37352">MANARLLQSNKTECNIKSGNGKCESSCNNLNCSYDSGDCLTNNNTWSKCTDAARCQTSFYNDTCDTVCNKELCLYDHLKCKTIVYMKLSEKYNETVPEVESLGDPGLRMLYQVQNTPDCNTDSQTVCWNTCQHGFYGDDYNLPCDINCKSGCNLFDGSCIGGCLSNFSGDMCQSLCSSNCRLGCSSGNLCISGECNAGYTGAECTTECSGGTHGYNCDRTCSLGCLDGNCNVLDGSCYCRSGYNGTQCEIECTDGTYGLNCNGTCGNCLYGVSYDKMNGPCLNGCSAGRRGKKDNYQSHLDTQFIIGEGKKTQHSDTESQQSTSDACGVNEVIHESDDEQITVIGL</sequence>
<keyword evidence="4" id="KW-1133">Transmembrane helix</keyword>
<keyword evidence="3" id="KW-0677">Repeat</keyword>
<evidence type="ECO:0000256" key="5">
    <source>
        <dbReference type="ARBA" id="ARBA00023136"/>
    </source>
</evidence>
<evidence type="ECO:0000256" key="8">
    <source>
        <dbReference type="ARBA" id="ARBA00046288"/>
    </source>
</evidence>
<dbReference type="InterPro" id="IPR035993">
    <property type="entry name" value="Notch-like_dom_sf"/>
</dbReference>
<dbReference type="PROSITE" id="PS00022">
    <property type="entry name" value="EGF_1"/>
    <property type="match status" value="1"/>
</dbReference>
<keyword evidence="5" id="KW-0472">Membrane</keyword>
<organism evidence="10 11">
    <name type="scientific">Mytilus galloprovincialis</name>
    <name type="common">Mediterranean mussel</name>
    <dbReference type="NCBI Taxonomy" id="29158"/>
    <lineage>
        <taxon>Eukaryota</taxon>
        <taxon>Metazoa</taxon>
        <taxon>Spiralia</taxon>
        <taxon>Lophotrochozoa</taxon>
        <taxon>Mollusca</taxon>
        <taxon>Bivalvia</taxon>
        <taxon>Autobranchia</taxon>
        <taxon>Pteriomorphia</taxon>
        <taxon>Mytilida</taxon>
        <taxon>Mytiloidea</taxon>
        <taxon>Mytilidae</taxon>
        <taxon>Mytilinae</taxon>
        <taxon>Mytilus</taxon>
    </lineage>
</organism>
<dbReference type="OrthoDB" id="27819at2759"/>
<dbReference type="InterPro" id="IPR000742">
    <property type="entry name" value="EGF"/>
</dbReference>
<dbReference type="InterPro" id="IPR042635">
    <property type="entry name" value="MEGF10/SREC1/2-like"/>
</dbReference>
<reference evidence="10" key="1">
    <citation type="submission" date="2018-11" db="EMBL/GenBank/DDBJ databases">
        <authorList>
            <person name="Alioto T."/>
            <person name="Alioto T."/>
        </authorList>
    </citation>
    <scope>NUCLEOTIDE SEQUENCE</scope>
</reference>
<keyword evidence="6" id="KW-1015">Disulfide bond</keyword>
<evidence type="ECO:0000256" key="6">
    <source>
        <dbReference type="ARBA" id="ARBA00023157"/>
    </source>
</evidence>
<name>A0A8B6G8Q2_MYTGA</name>
<dbReference type="Gene3D" id="4.10.470.20">
    <property type="match status" value="1"/>
</dbReference>
<evidence type="ECO:0000256" key="2">
    <source>
        <dbReference type="ARBA" id="ARBA00022692"/>
    </source>
</evidence>
<evidence type="ECO:0000313" key="11">
    <source>
        <dbReference type="Proteomes" id="UP000596742"/>
    </source>
</evidence>